<keyword evidence="3" id="KW-0865">Zymogen</keyword>
<organism evidence="6 7">
    <name type="scientific">Desertihabitans brevis</name>
    <dbReference type="NCBI Taxonomy" id="2268447"/>
    <lineage>
        <taxon>Bacteria</taxon>
        <taxon>Bacillati</taxon>
        <taxon>Actinomycetota</taxon>
        <taxon>Actinomycetes</taxon>
        <taxon>Propionibacteriales</taxon>
        <taxon>Propionibacteriaceae</taxon>
        <taxon>Desertihabitans</taxon>
    </lineage>
</organism>
<dbReference type="InterPro" id="IPR029055">
    <property type="entry name" value="Ntn_hydrolases_N"/>
</dbReference>
<keyword evidence="2" id="KW-0378">Hydrolase</keyword>
<dbReference type="InterPro" id="IPR014395">
    <property type="entry name" value="Pen/GL7ACA/AHL_acylase"/>
</dbReference>
<dbReference type="RefSeq" id="WP_114125589.1">
    <property type="nucleotide sequence ID" value="NZ_QOUI01000002.1"/>
</dbReference>
<evidence type="ECO:0000256" key="1">
    <source>
        <dbReference type="ARBA" id="ARBA00006586"/>
    </source>
</evidence>
<keyword evidence="7" id="KW-1185">Reference proteome</keyword>
<evidence type="ECO:0000256" key="4">
    <source>
        <dbReference type="PIRSR" id="PIRSR001227-1"/>
    </source>
</evidence>
<comment type="caution">
    <text evidence="6">The sequence shown here is derived from an EMBL/GenBank/DDBJ whole genome shotgun (WGS) entry which is preliminary data.</text>
</comment>
<feature type="binding site" evidence="5">
    <location>
        <position position="197"/>
    </location>
    <ligand>
        <name>Ca(2+)</name>
        <dbReference type="ChEBI" id="CHEBI:29108"/>
    </ligand>
</feature>
<dbReference type="SUPFAM" id="SSF56235">
    <property type="entry name" value="N-terminal nucleophile aminohydrolases (Ntn hydrolases)"/>
    <property type="match status" value="1"/>
</dbReference>
<dbReference type="InterPro" id="IPR043147">
    <property type="entry name" value="Penicillin_amidase_A-knob"/>
</dbReference>
<dbReference type="Gene3D" id="3.60.20.10">
    <property type="entry name" value="Glutamine Phosphoribosylpyrophosphate, subunit 1, domain 1"/>
    <property type="match status" value="1"/>
</dbReference>
<dbReference type="Proteomes" id="UP000252770">
    <property type="component" value="Unassembled WGS sequence"/>
</dbReference>
<name>A0A367YZ90_9ACTN</name>
<comment type="cofactor">
    <cofactor evidence="5">
        <name>Ca(2+)</name>
        <dbReference type="ChEBI" id="CHEBI:29108"/>
    </cofactor>
    <text evidence="5">Binds 1 Ca(2+) ion per dimer.</text>
</comment>
<dbReference type="PANTHER" id="PTHR34218:SF4">
    <property type="entry name" value="ACYL-HOMOSERINE LACTONE ACYLASE QUIP"/>
    <property type="match status" value="1"/>
</dbReference>
<feature type="binding site" evidence="5">
    <location>
        <position position="547"/>
    </location>
    <ligand>
        <name>Ca(2+)</name>
        <dbReference type="ChEBI" id="CHEBI:29108"/>
    </ligand>
</feature>
<dbReference type="Gene3D" id="1.10.1400.10">
    <property type="match status" value="1"/>
</dbReference>
<feature type="active site" description="Nucleophile" evidence="4">
    <location>
        <position position="276"/>
    </location>
</feature>
<proteinExistence type="inferred from homology"/>
<protein>
    <submittedName>
        <fullName evidence="6">Penicillin acylase family protein</fullName>
    </submittedName>
</protein>
<dbReference type="CDD" id="cd03747">
    <property type="entry name" value="Ntn_PGA_like"/>
    <property type="match status" value="1"/>
</dbReference>
<evidence type="ECO:0000313" key="6">
    <source>
        <dbReference type="EMBL" id="RCK70819.1"/>
    </source>
</evidence>
<dbReference type="GO" id="GO:0016811">
    <property type="term" value="F:hydrolase activity, acting on carbon-nitrogen (but not peptide) bonds, in linear amides"/>
    <property type="evidence" value="ECO:0007669"/>
    <property type="project" value="InterPro"/>
</dbReference>
<dbReference type="Pfam" id="PF01804">
    <property type="entry name" value="Penicil_amidase"/>
    <property type="match status" value="1"/>
</dbReference>
<sequence>MSRAIRLTLFGAFVLLLLIGALSSFVVVRVRAPFPQTDGEVVVPGLRAPVEVVRDEAGVPHLYGDSVDDLHAAQGYVQAQDRFFEMDVRRHITAGRLSELFGASQLETDAVVRTLGWRRVAEQELAMLSTDARRQLQAHAAGVNAYLSSRSREELALEYTVLGLTGPLPAPEPWEPVDSLSWLKAMAWQLSDGRTEELERARLTALVGPERTAELYPAADLETHRPVLTTETTGSDGLVPAAAALPAGAEDALARAGAAVATLPAVLGGDTGAIGSNAWVLSGEHTDSGAPLLANDPHLAVSVPSVFHQVGLHCRTVDERCPLDVSGFSFAGVPGVVIGHNQSIAWGFTTPYVDTEDLVVERVRADGSVDRGDRWEPLQTRTELLRVRGEEEPHRIVVRSSELGPLLSDVDAGLAEVGRAGAPPEAGVEHAVALQSTALRPGRSMDALLQLNTAQDFDQFRGALSLLGAPSQNVLYADVAGTIGYQLPGAIPDRGGRPGHLPALGWEAGAAWRGLVPFEQLPWSRNPSDGMVVSANQAVVGTDRAEDLHTQPARGWRSQQLRDRLTELSAGGETVSPEEAEALFYDTRVRYADALVPPLVEVAPLEPWVADGQRVLERWDRRAEADSAGAAWFHVVLREVLRLAFADELPPDLQPDAGGRWMAVLAQLVDDPDNPWWDDVRTPEVERRDDVLAQANLAARKQITALISRDPARWEWGRLHRLQLEHQTLGSSGIDPVEALFNRDGPGLDGTANVVDATGWSPQRGDFAPVSGPTMRMLVDLGDLDASRWVNQTGVSGHAFAEHYVDQTELWARDEMMTFRHGTAAVRAAARHTLVLVPIG</sequence>
<comment type="similarity">
    <text evidence="1">Belongs to the peptidase S45 family.</text>
</comment>
<dbReference type="InterPro" id="IPR023343">
    <property type="entry name" value="Penicillin_amidase_dom1"/>
</dbReference>
<dbReference type="PIRSF" id="PIRSF001227">
    <property type="entry name" value="Pen_acylase"/>
    <property type="match status" value="1"/>
</dbReference>
<gene>
    <name evidence="6" type="ORF">DT076_05380</name>
</gene>
<evidence type="ECO:0000256" key="5">
    <source>
        <dbReference type="PIRSR" id="PIRSR001227-2"/>
    </source>
</evidence>
<evidence type="ECO:0000313" key="7">
    <source>
        <dbReference type="Proteomes" id="UP000252770"/>
    </source>
</evidence>
<dbReference type="PANTHER" id="PTHR34218">
    <property type="entry name" value="PEPTIDASE S45 PENICILLIN AMIDASE"/>
    <property type="match status" value="1"/>
</dbReference>
<reference evidence="6 7" key="1">
    <citation type="submission" date="2018-07" db="EMBL/GenBank/DDBJ databases">
        <title>Desertimonas flava gen. nov. sp. nov.</title>
        <authorList>
            <person name="Liu S."/>
        </authorList>
    </citation>
    <scope>NUCLEOTIDE SEQUENCE [LARGE SCALE GENOMIC DNA]</scope>
    <source>
        <strain evidence="6 7">16Sb5-5</strain>
    </source>
</reference>
<feature type="binding site" evidence="5">
    <location>
        <position position="354"/>
    </location>
    <ligand>
        <name>Ca(2+)</name>
        <dbReference type="ChEBI" id="CHEBI:29108"/>
    </ligand>
</feature>
<evidence type="ECO:0000256" key="3">
    <source>
        <dbReference type="ARBA" id="ARBA00023145"/>
    </source>
</evidence>
<dbReference type="EMBL" id="QOUI01000002">
    <property type="protein sequence ID" value="RCK70819.1"/>
    <property type="molecule type" value="Genomic_DNA"/>
</dbReference>
<dbReference type="GO" id="GO:0046872">
    <property type="term" value="F:metal ion binding"/>
    <property type="evidence" value="ECO:0007669"/>
    <property type="project" value="UniProtKB-KW"/>
</dbReference>
<keyword evidence="5" id="KW-0479">Metal-binding</keyword>
<dbReference type="GO" id="GO:0017000">
    <property type="term" value="P:antibiotic biosynthetic process"/>
    <property type="evidence" value="ECO:0007669"/>
    <property type="project" value="InterPro"/>
</dbReference>
<keyword evidence="5" id="KW-0106">Calcium</keyword>
<accession>A0A367YZ90</accession>
<dbReference type="AlphaFoldDB" id="A0A367YZ90"/>
<dbReference type="InterPro" id="IPR002692">
    <property type="entry name" value="S45"/>
</dbReference>
<dbReference type="Gene3D" id="1.10.439.10">
    <property type="entry name" value="Penicillin Amidohydrolase, domain 1"/>
    <property type="match status" value="1"/>
</dbReference>
<feature type="binding site" evidence="5">
    <location>
        <position position="357"/>
    </location>
    <ligand>
        <name>Ca(2+)</name>
        <dbReference type="ChEBI" id="CHEBI:29108"/>
    </ligand>
</feature>
<evidence type="ECO:0000256" key="2">
    <source>
        <dbReference type="ARBA" id="ARBA00022801"/>
    </source>
</evidence>
<dbReference type="InterPro" id="IPR043146">
    <property type="entry name" value="Penicillin_amidase_N_B-knob"/>
</dbReference>
<dbReference type="Gene3D" id="2.30.120.10">
    <property type="match status" value="1"/>
</dbReference>